<dbReference type="AlphaFoldDB" id="A0A2W4JMF1"/>
<dbReference type="CDD" id="cd07823">
    <property type="entry name" value="SRPBCC_5"/>
    <property type="match status" value="1"/>
</dbReference>
<name>A0A2W4JMF1_9PSEU</name>
<dbReference type="Gene3D" id="3.30.530.20">
    <property type="match status" value="1"/>
</dbReference>
<reference evidence="3" key="4">
    <citation type="submission" date="2023-08" db="EMBL/GenBank/DDBJ databases">
        <authorList>
            <person name="Guima S.E.S."/>
            <person name="Martins L.F."/>
            <person name="Silva A.M."/>
            <person name="Setubal J.C."/>
        </authorList>
    </citation>
    <scope>NUCLEOTIDE SEQUENCE</scope>
    <source>
        <strain evidence="3">ZC4RG45</strain>
    </source>
</reference>
<keyword evidence="2" id="KW-1133">Transmembrane helix</keyword>
<dbReference type="Pfam" id="PF06240">
    <property type="entry name" value="COXG"/>
    <property type="match status" value="1"/>
</dbReference>
<dbReference type="EMBL" id="QGUI02000138">
    <property type="protein sequence ID" value="MFO7192862.1"/>
    <property type="molecule type" value="Genomic_DNA"/>
</dbReference>
<organism evidence="4">
    <name type="scientific">Thermocrispum agreste</name>
    <dbReference type="NCBI Taxonomy" id="37925"/>
    <lineage>
        <taxon>Bacteria</taxon>
        <taxon>Bacillati</taxon>
        <taxon>Actinomycetota</taxon>
        <taxon>Actinomycetes</taxon>
        <taxon>Pseudonocardiales</taxon>
        <taxon>Pseudonocardiaceae</taxon>
        <taxon>Thermocrispum</taxon>
    </lineage>
</organism>
<protein>
    <submittedName>
        <fullName evidence="4">Carbon monoxide dehydrogenase</fullName>
    </submittedName>
    <submittedName>
        <fullName evidence="3">SRPBCC family protein</fullName>
    </submittedName>
</protein>
<reference evidence="3 5" key="3">
    <citation type="journal article" date="2021" name="BMC Genomics">
        <title>Genome-resolved metagenome and metatranscriptome analyses of thermophilic composting reveal key bacterial players and their metabolic interactions.</title>
        <authorList>
            <person name="Braga L.P.P."/>
            <person name="Pereira R.V."/>
            <person name="Martins L.F."/>
            <person name="Moura L.M.S."/>
            <person name="Sanchez F.B."/>
            <person name="Patane J.S.L."/>
            <person name="da Silva A.M."/>
            <person name="Setubal J.C."/>
        </authorList>
    </citation>
    <scope>NUCLEOTIDE SEQUENCE [LARGE SCALE GENOMIC DNA]</scope>
    <source>
        <strain evidence="3">ZC4RG45</strain>
    </source>
</reference>
<keyword evidence="2" id="KW-0472">Membrane</keyword>
<dbReference type="InterPro" id="IPR010419">
    <property type="entry name" value="CO_DH_gsu"/>
</dbReference>
<feature type="transmembrane region" description="Helical" evidence="2">
    <location>
        <begin position="221"/>
        <end position="237"/>
    </location>
</feature>
<dbReference type="STRING" id="1111738.GCA_000427905_02575"/>
<dbReference type="SUPFAM" id="SSF55961">
    <property type="entry name" value="Bet v1-like"/>
    <property type="match status" value="1"/>
</dbReference>
<evidence type="ECO:0000313" key="5">
    <source>
        <dbReference type="Proteomes" id="UP000249324"/>
    </source>
</evidence>
<dbReference type="EMBL" id="QGUI01000526">
    <property type="protein sequence ID" value="PZM94957.1"/>
    <property type="molecule type" value="Genomic_DNA"/>
</dbReference>
<reference evidence="3" key="2">
    <citation type="submission" date="2018-05" db="EMBL/GenBank/DDBJ databases">
        <authorList>
            <person name="Moura L."/>
            <person name="Setubal J.C."/>
        </authorList>
    </citation>
    <scope>NUCLEOTIDE SEQUENCE</scope>
    <source>
        <strain evidence="3">ZC4RG45</strain>
    </source>
</reference>
<feature type="compositionally biased region" description="Polar residues" evidence="1">
    <location>
        <begin position="158"/>
        <end position="183"/>
    </location>
</feature>
<dbReference type="Proteomes" id="UP000249324">
    <property type="component" value="Unassembled WGS sequence"/>
</dbReference>
<feature type="region of interest" description="Disordered" evidence="1">
    <location>
        <begin position="145"/>
        <end position="203"/>
    </location>
</feature>
<evidence type="ECO:0000256" key="2">
    <source>
        <dbReference type="SAM" id="Phobius"/>
    </source>
</evidence>
<sequence length="243" mass="24822">MQLNHEFTVDAPLDEVWQALLDPHRVAPCMPGATLDEVNGDEFAATVQVKLGPVNLKYKGKGAYVDKDEQAKRLVIKASGKDVRGAGTASGSATVTLTDAGGATHGEVVSELKVTGRPAQFGRGLIAEVGGRLLGEFAKNLGQELSGNSGHAGGQDGDTASATQAAGQRTPESGTAASGQAQAPSADEPSAGSSGRSQPSQAEPEAINLLQVAGGPMLKRLAPVLAVLAVVLGLVVLRRSRRT</sequence>
<dbReference type="PANTHER" id="PTHR38588:SF1">
    <property type="entry name" value="BLL0334 PROTEIN"/>
    <property type="match status" value="1"/>
</dbReference>
<evidence type="ECO:0000256" key="1">
    <source>
        <dbReference type="SAM" id="MobiDB-lite"/>
    </source>
</evidence>
<comment type="caution">
    <text evidence="4">The sequence shown here is derived from an EMBL/GenBank/DDBJ whole genome shotgun (WGS) entry which is preliminary data.</text>
</comment>
<accession>A0A2W4JMF1</accession>
<gene>
    <name evidence="3" type="ORF">DIU77_011525</name>
    <name evidence="4" type="ORF">DIU77_13185</name>
</gene>
<evidence type="ECO:0000313" key="4">
    <source>
        <dbReference type="EMBL" id="PZM94957.1"/>
    </source>
</evidence>
<proteinExistence type="predicted"/>
<dbReference type="PANTHER" id="PTHR38588">
    <property type="entry name" value="BLL0334 PROTEIN"/>
    <property type="match status" value="1"/>
</dbReference>
<evidence type="ECO:0000313" key="3">
    <source>
        <dbReference type="EMBL" id="MFO7192862.1"/>
    </source>
</evidence>
<reference evidence="4" key="1">
    <citation type="submission" date="2018-05" db="EMBL/GenBank/DDBJ databases">
        <authorList>
            <person name="Lanie J.A."/>
            <person name="Ng W.-L."/>
            <person name="Kazmierczak K.M."/>
            <person name="Andrzejewski T.M."/>
            <person name="Davidsen T.M."/>
            <person name="Wayne K.J."/>
            <person name="Tettelin H."/>
            <person name="Glass J.I."/>
            <person name="Rusch D."/>
            <person name="Podicherti R."/>
            <person name="Tsui H.-C.T."/>
            <person name="Winkler M.E."/>
        </authorList>
    </citation>
    <scope>NUCLEOTIDE SEQUENCE</scope>
    <source>
        <strain evidence="4">ZC4RG45</strain>
    </source>
</reference>
<keyword evidence="2" id="KW-0812">Transmembrane</keyword>
<feature type="compositionally biased region" description="Polar residues" evidence="1">
    <location>
        <begin position="191"/>
        <end position="201"/>
    </location>
</feature>
<dbReference type="InterPro" id="IPR023393">
    <property type="entry name" value="START-like_dom_sf"/>
</dbReference>